<dbReference type="Proteomes" id="UP000245921">
    <property type="component" value="Unassembled WGS sequence"/>
</dbReference>
<dbReference type="InterPro" id="IPR004821">
    <property type="entry name" value="Cyt_trans-like"/>
</dbReference>
<evidence type="ECO:0000256" key="9">
    <source>
        <dbReference type="ARBA" id="ARBA00048721"/>
    </source>
</evidence>
<keyword evidence="3 10" id="KW-0662">Pyridine nucleotide biosynthesis</keyword>
<evidence type="ECO:0000259" key="11">
    <source>
        <dbReference type="Pfam" id="PF01467"/>
    </source>
</evidence>
<dbReference type="HAMAP" id="MF_00244">
    <property type="entry name" value="NaMN_adenylyltr"/>
    <property type="match status" value="1"/>
</dbReference>
<evidence type="ECO:0000256" key="3">
    <source>
        <dbReference type="ARBA" id="ARBA00022642"/>
    </source>
</evidence>
<dbReference type="GO" id="GO:0005524">
    <property type="term" value="F:ATP binding"/>
    <property type="evidence" value="ECO:0007669"/>
    <property type="project" value="UniProtKB-KW"/>
</dbReference>
<dbReference type="GO" id="GO:0004515">
    <property type="term" value="F:nicotinate-nucleotide adenylyltransferase activity"/>
    <property type="evidence" value="ECO:0007669"/>
    <property type="project" value="UniProtKB-UniRule"/>
</dbReference>
<sequence length="186" mass="22030">MIIIFGGSFNPPHIAHKIIAEFAYDKFKPDKFLILPASIPPHKESNSIASFQKRFDMCKKTFKSKYFEVSDLENKLKKPSYTVRTLDYLKDFDTNLNLLIGEDSYMNFDKWFEYEKILSFSKLIVYPRFFDRRGFKHKNFEHIELSSPIIDISSSMIRKRIKEKKSIKGLISDDIYNITINTYKIK</sequence>
<keyword evidence="4 10" id="KW-0808">Transferase</keyword>
<dbReference type="InterPro" id="IPR014729">
    <property type="entry name" value="Rossmann-like_a/b/a_fold"/>
</dbReference>
<comment type="function">
    <text evidence="1 10">Catalyzes the reversible adenylation of nicotinate mononucleotide (NaMN) to nicotinic acid adenine dinucleotide (NaAD).</text>
</comment>
<keyword evidence="5 10" id="KW-0548">Nucleotidyltransferase</keyword>
<feature type="domain" description="Cytidyltransferase-like" evidence="11">
    <location>
        <begin position="4"/>
        <end position="160"/>
    </location>
</feature>
<evidence type="ECO:0000313" key="13">
    <source>
        <dbReference type="Proteomes" id="UP000245921"/>
    </source>
</evidence>
<evidence type="ECO:0000313" key="12">
    <source>
        <dbReference type="EMBL" id="PWJ87002.1"/>
    </source>
</evidence>
<accession>A0AA45C4P3</accession>
<evidence type="ECO:0000256" key="1">
    <source>
        <dbReference type="ARBA" id="ARBA00002324"/>
    </source>
</evidence>
<evidence type="ECO:0000256" key="8">
    <source>
        <dbReference type="ARBA" id="ARBA00023027"/>
    </source>
</evidence>
<organism evidence="12 13">
    <name type="scientific">Oceanotoga teriensis</name>
    <dbReference type="NCBI Taxonomy" id="515440"/>
    <lineage>
        <taxon>Bacteria</taxon>
        <taxon>Thermotogati</taxon>
        <taxon>Thermotogota</taxon>
        <taxon>Thermotogae</taxon>
        <taxon>Petrotogales</taxon>
        <taxon>Petrotogaceae</taxon>
        <taxon>Oceanotoga</taxon>
    </lineage>
</organism>
<dbReference type="SUPFAM" id="SSF52374">
    <property type="entry name" value="Nucleotidylyl transferase"/>
    <property type="match status" value="1"/>
</dbReference>
<evidence type="ECO:0000256" key="10">
    <source>
        <dbReference type="HAMAP-Rule" id="MF_00244"/>
    </source>
</evidence>
<dbReference type="GO" id="GO:0009435">
    <property type="term" value="P:NAD+ biosynthetic process"/>
    <property type="evidence" value="ECO:0007669"/>
    <property type="project" value="UniProtKB-UniRule"/>
</dbReference>
<keyword evidence="8 10" id="KW-0520">NAD</keyword>
<comment type="catalytic activity">
    <reaction evidence="9 10">
        <text>nicotinate beta-D-ribonucleotide + ATP + H(+) = deamido-NAD(+) + diphosphate</text>
        <dbReference type="Rhea" id="RHEA:22860"/>
        <dbReference type="ChEBI" id="CHEBI:15378"/>
        <dbReference type="ChEBI" id="CHEBI:30616"/>
        <dbReference type="ChEBI" id="CHEBI:33019"/>
        <dbReference type="ChEBI" id="CHEBI:57502"/>
        <dbReference type="ChEBI" id="CHEBI:58437"/>
        <dbReference type="EC" id="2.7.7.18"/>
    </reaction>
</comment>
<reference evidence="12 13" key="1">
    <citation type="submission" date="2018-05" db="EMBL/GenBank/DDBJ databases">
        <title>Genomic Encyclopedia of Type Strains, Phase IV (KMG-IV): sequencing the most valuable type-strain genomes for metagenomic binning, comparative biology and taxonomic classification.</title>
        <authorList>
            <person name="Goeker M."/>
        </authorList>
    </citation>
    <scope>NUCLEOTIDE SEQUENCE [LARGE SCALE GENOMIC DNA]</scope>
    <source>
        <strain evidence="12 13">DSM 24906</strain>
    </source>
</reference>
<evidence type="ECO:0000256" key="7">
    <source>
        <dbReference type="ARBA" id="ARBA00022840"/>
    </source>
</evidence>
<dbReference type="InterPro" id="IPR005248">
    <property type="entry name" value="NadD/NMNAT"/>
</dbReference>
<evidence type="ECO:0000256" key="6">
    <source>
        <dbReference type="ARBA" id="ARBA00022741"/>
    </source>
</evidence>
<dbReference type="NCBIfam" id="TIGR00482">
    <property type="entry name" value="nicotinate (nicotinamide) nucleotide adenylyltransferase"/>
    <property type="match status" value="1"/>
</dbReference>
<evidence type="ECO:0000256" key="2">
    <source>
        <dbReference type="ARBA" id="ARBA00005019"/>
    </source>
</evidence>
<dbReference type="PANTHER" id="PTHR39321">
    <property type="entry name" value="NICOTINATE-NUCLEOTIDE ADENYLYLTRANSFERASE-RELATED"/>
    <property type="match status" value="1"/>
</dbReference>
<dbReference type="PANTHER" id="PTHR39321:SF3">
    <property type="entry name" value="PHOSPHOPANTETHEINE ADENYLYLTRANSFERASE"/>
    <property type="match status" value="1"/>
</dbReference>
<keyword evidence="6 10" id="KW-0547">Nucleotide-binding</keyword>
<keyword evidence="13" id="KW-1185">Reference proteome</keyword>
<comment type="similarity">
    <text evidence="10">Belongs to the NadD family.</text>
</comment>
<name>A0AA45C4P3_9BACT</name>
<proteinExistence type="inferred from homology"/>
<dbReference type="EC" id="2.7.7.18" evidence="10"/>
<comment type="caution">
    <text evidence="12">The sequence shown here is derived from an EMBL/GenBank/DDBJ whole genome shotgun (WGS) entry which is preliminary data.</text>
</comment>
<dbReference type="EMBL" id="QGGI01000027">
    <property type="protein sequence ID" value="PWJ87002.1"/>
    <property type="molecule type" value="Genomic_DNA"/>
</dbReference>
<evidence type="ECO:0000256" key="4">
    <source>
        <dbReference type="ARBA" id="ARBA00022679"/>
    </source>
</evidence>
<evidence type="ECO:0000256" key="5">
    <source>
        <dbReference type="ARBA" id="ARBA00022695"/>
    </source>
</evidence>
<dbReference type="Pfam" id="PF01467">
    <property type="entry name" value="CTP_transf_like"/>
    <property type="match status" value="1"/>
</dbReference>
<protein>
    <recommendedName>
        <fullName evidence="10">Probable nicotinate-nucleotide adenylyltransferase</fullName>
        <ecNumber evidence="10">2.7.7.18</ecNumber>
    </recommendedName>
    <alternativeName>
        <fullName evidence="10">Deamido-NAD(+) diphosphorylase</fullName>
    </alternativeName>
    <alternativeName>
        <fullName evidence="10">Deamido-NAD(+) pyrophosphorylase</fullName>
    </alternativeName>
    <alternativeName>
        <fullName evidence="10">Nicotinate mononucleotide adenylyltransferase</fullName>
        <shortName evidence="10">NaMN adenylyltransferase</shortName>
    </alternativeName>
</protein>
<keyword evidence="7 10" id="KW-0067">ATP-binding</keyword>
<dbReference type="CDD" id="cd02165">
    <property type="entry name" value="NMNAT"/>
    <property type="match status" value="1"/>
</dbReference>
<dbReference type="AlphaFoldDB" id="A0AA45C4P3"/>
<gene>
    <name evidence="10" type="primary">nadD</name>
    <name evidence="12" type="ORF">C7380_1276</name>
</gene>
<comment type="pathway">
    <text evidence="2 10">Cofactor biosynthesis; NAD(+) biosynthesis; deamido-NAD(+) from nicotinate D-ribonucleotide: step 1/1.</text>
</comment>
<dbReference type="RefSeq" id="WP_109606450.1">
    <property type="nucleotide sequence ID" value="NZ_JAMHJO010000006.1"/>
</dbReference>
<dbReference type="Gene3D" id="3.40.50.620">
    <property type="entry name" value="HUPs"/>
    <property type="match status" value="1"/>
</dbReference>